<evidence type="ECO:0000259" key="1">
    <source>
        <dbReference type="PROSITE" id="PS50943"/>
    </source>
</evidence>
<dbReference type="InterPro" id="IPR010982">
    <property type="entry name" value="Lambda_DNA-bd_dom_sf"/>
</dbReference>
<accession>A0A9D1HPX0</accession>
<protein>
    <recommendedName>
        <fullName evidence="1">HTH cro/C1-type domain-containing protein</fullName>
    </recommendedName>
</protein>
<proteinExistence type="predicted"/>
<comment type="caution">
    <text evidence="2">The sequence shown here is derived from an EMBL/GenBank/DDBJ whole genome shotgun (WGS) entry which is preliminary data.</text>
</comment>
<reference evidence="2" key="1">
    <citation type="submission" date="2020-10" db="EMBL/GenBank/DDBJ databases">
        <authorList>
            <person name="Gilroy R."/>
        </authorList>
    </citation>
    <scope>NUCLEOTIDE SEQUENCE</scope>
    <source>
        <strain evidence="2">CHK195-11698</strain>
    </source>
</reference>
<dbReference type="EMBL" id="DVMJ01000056">
    <property type="protein sequence ID" value="HIU13762.1"/>
    <property type="molecule type" value="Genomic_DNA"/>
</dbReference>
<dbReference type="AlphaFoldDB" id="A0A9D1HPX0"/>
<dbReference type="InterPro" id="IPR001387">
    <property type="entry name" value="Cro/C1-type_HTH"/>
</dbReference>
<dbReference type="InterPro" id="IPR011990">
    <property type="entry name" value="TPR-like_helical_dom_sf"/>
</dbReference>
<reference evidence="2" key="2">
    <citation type="journal article" date="2021" name="PeerJ">
        <title>Extensive microbial diversity within the chicken gut microbiome revealed by metagenomics and culture.</title>
        <authorList>
            <person name="Gilroy R."/>
            <person name="Ravi A."/>
            <person name="Getino M."/>
            <person name="Pursley I."/>
            <person name="Horton D.L."/>
            <person name="Alikhan N.F."/>
            <person name="Baker D."/>
            <person name="Gharbi K."/>
            <person name="Hall N."/>
            <person name="Watson M."/>
            <person name="Adriaenssens E.M."/>
            <person name="Foster-Nyarko E."/>
            <person name="Jarju S."/>
            <person name="Secka A."/>
            <person name="Antonio M."/>
            <person name="Oren A."/>
            <person name="Chaudhuri R.R."/>
            <person name="La Ragione R."/>
            <person name="Hildebrand F."/>
            <person name="Pallen M.J."/>
        </authorList>
    </citation>
    <scope>NUCLEOTIDE SEQUENCE</scope>
    <source>
        <strain evidence="2">CHK195-11698</strain>
    </source>
</reference>
<dbReference type="Gene3D" id="1.25.40.10">
    <property type="entry name" value="Tetratricopeptide repeat domain"/>
    <property type="match status" value="1"/>
</dbReference>
<dbReference type="SUPFAM" id="SSF47413">
    <property type="entry name" value="lambda repressor-like DNA-binding domains"/>
    <property type="match status" value="1"/>
</dbReference>
<name>A0A9D1HPX0_9FIRM</name>
<sequence length="426" mass="51061">MTKKINVSVMAAQVSLDTGYLSRIFNNQFQLRKERNLYKICRYLGLDVDLLLETHDDFERFCERFKTAFYYCQSDVHQMYLELLEYGKVFEGRSPYYIQVMLLRLMYETEVKKSYSYVLLNSLMRIVTSLPRSARLLVWTYCVLADIQFTDFERPGRKDAFHEAVQLVDSDSNIRGRLYYFGLSYFRKYDRPQYMKKCYRKAQDSFLETRNLIMLEKLNMKYSGLLRAYGYMQKALQNDLALLHEFDHHEYQFRNVEILYNNIAWTYMLLHEFPKAVDYYRLTIQTLQDNEIYFNLAYCLYRLDQKAEALECIRLGRLANSYGEYVYLLLEWLEAMINRKYSKKSYGILHKILKVYGTHLDVIVKDMLQIEIVNYLYYNGDYFSALEACIPLLSRTVYTPNELMIRETEDDLERKISGRKRGSSKN</sequence>
<feature type="domain" description="HTH cro/C1-type" evidence="1">
    <location>
        <begin position="10"/>
        <end position="51"/>
    </location>
</feature>
<gene>
    <name evidence="2" type="ORF">IAD15_06800</name>
</gene>
<dbReference type="SUPFAM" id="SSF48452">
    <property type="entry name" value="TPR-like"/>
    <property type="match status" value="1"/>
</dbReference>
<dbReference type="PROSITE" id="PS50943">
    <property type="entry name" value="HTH_CROC1"/>
    <property type="match status" value="1"/>
</dbReference>
<evidence type="ECO:0000313" key="3">
    <source>
        <dbReference type="Proteomes" id="UP000824175"/>
    </source>
</evidence>
<dbReference type="Proteomes" id="UP000824175">
    <property type="component" value="Unassembled WGS sequence"/>
</dbReference>
<dbReference type="GO" id="GO:0003677">
    <property type="term" value="F:DNA binding"/>
    <property type="evidence" value="ECO:0007669"/>
    <property type="project" value="InterPro"/>
</dbReference>
<organism evidence="2 3">
    <name type="scientific">Candidatus Fimiplasma intestinipullorum</name>
    <dbReference type="NCBI Taxonomy" id="2840825"/>
    <lineage>
        <taxon>Bacteria</taxon>
        <taxon>Bacillati</taxon>
        <taxon>Bacillota</taxon>
        <taxon>Clostridia</taxon>
        <taxon>Eubacteriales</taxon>
        <taxon>Candidatus Fimiplasma</taxon>
    </lineage>
</organism>
<evidence type="ECO:0000313" key="2">
    <source>
        <dbReference type="EMBL" id="HIU13762.1"/>
    </source>
</evidence>